<dbReference type="Pfam" id="PF07727">
    <property type="entry name" value="RVT_2"/>
    <property type="match status" value="1"/>
</dbReference>
<dbReference type="InterPro" id="IPR057670">
    <property type="entry name" value="SH3_retrovirus"/>
</dbReference>
<feature type="domain" description="Retroviral polymerase SH3-like" evidence="5">
    <location>
        <begin position="59"/>
        <end position="122"/>
    </location>
</feature>
<keyword evidence="7" id="KW-1185">Reference proteome</keyword>
<feature type="domain" description="Reverse transcriptase Ty1/copia-type" evidence="4">
    <location>
        <begin position="266"/>
        <end position="337"/>
    </location>
</feature>
<evidence type="ECO:0000256" key="1">
    <source>
        <dbReference type="ARBA" id="ARBA00022723"/>
    </source>
</evidence>
<dbReference type="InterPro" id="IPR012337">
    <property type="entry name" value="RNaseH-like_sf"/>
</dbReference>
<evidence type="ECO:0008006" key="8">
    <source>
        <dbReference type="Google" id="ProtNLM"/>
    </source>
</evidence>
<organism evidence="6 7">
    <name type="scientific">Paspalum notatum var. saurae</name>
    <dbReference type="NCBI Taxonomy" id="547442"/>
    <lineage>
        <taxon>Eukaryota</taxon>
        <taxon>Viridiplantae</taxon>
        <taxon>Streptophyta</taxon>
        <taxon>Embryophyta</taxon>
        <taxon>Tracheophyta</taxon>
        <taxon>Spermatophyta</taxon>
        <taxon>Magnoliopsida</taxon>
        <taxon>Liliopsida</taxon>
        <taxon>Poales</taxon>
        <taxon>Poaceae</taxon>
        <taxon>PACMAD clade</taxon>
        <taxon>Panicoideae</taxon>
        <taxon>Andropogonodae</taxon>
        <taxon>Paspaleae</taxon>
        <taxon>Paspalinae</taxon>
        <taxon>Paspalum</taxon>
    </lineage>
</organism>
<accession>A0AAQ3PV29</accession>
<dbReference type="Proteomes" id="UP001341281">
    <property type="component" value="Chromosome 01"/>
</dbReference>
<dbReference type="InterPro" id="IPR013103">
    <property type="entry name" value="RVT_2"/>
</dbReference>
<gene>
    <name evidence="6" type="ORF">U9M48_005225</name>
</gene>
<keyword evidence="1" id="KW-0479">Metal-binding</keyword>
<feature type="compositionally biased region" description="Low complexity" evidence="3">
    <location>
        <begin position="155"/>
        <end position="180"/>
    </location>
</feature>
<evidence type="ECO:0000259" key="5">
    <source>
        <dbReference type="Pfam" id="PF25597"/>
    </source>
</evidence>
<keyword evidence="2" id="KW-0378">Hydrolase</keyword>
<evidence type="ECO:0000313" key="7">
    <source>
        <dbReference type="Proteomes" id="UP001341281"/>
    </source>
</evidence>
<dbReference type="PANTHER" id="PTHR42648:SF25">
    <property type="entry name" value="RNA-DIRECTED DNA POLYMERASE"/>
    <property type="match status" value="1"/>
</dbReference>
<proteinExistence type="predicted"/>
<evidence type="ECO:0000259" key="4">
    <source>
        <dbReference type="Pfam" id="PF07727"/>
    </source>
</evidence>
<evidence type="ECO:0000256" key="2">
    <source>
        <dbReference type="ARBA" id="ARBA00022801"/>
    </source>
</evidence>
<dbReference type="Gene3D" id="3.30.420.10">
    <property type="entry name" value="Ribonuclease H-like superfamily/Ribonuclease H"/>
    <property type="match status" value="1"/>
</dbReference>
<evidence type="ECO:0000256" key="3">
    <source>
        <dbReference type="SAM" id="MobiDB-lite"/>
    </source>
</evidence>
<feature type="region of interest" description="Disordered" evidence="3">
    <location>
        <begin position="142"/>
        <end position="196"/>
    </location>
</feature>
<protein>
    <recommendedName>
        <fullName evidence="8">Reverse transcriptase Ty1/copia-type domain-containing protein</fullName>
    </recommendedName>
</protein>
<name>A0AAQ3PV29_PASNO</name>
<dbReference type="GO" id="GO:0016787">
    <property type="term" value="F:hydrolase activity"/>
    <property type="evidence" value="ECO:0007669"/>
    <property type="project" value="UniProtKB-KW"/>
</dbReference>
<dbReference type="PANTHER" id="PTHR42648">
    <property type="entry name" value="TRANSPOSASE, PUTATIVE-RELATED"/>
    <property type="match status" value="1"/>
</dbReference>
<dbReference type="InterPro" id="IPR039537">
    <property type="entry name" value="Retrotran_Ty1/copia-like"/>
</dbReference>
<dbReference type="Pfam" id="PF25597">
    <property type="entry name" value="SH3_retrovirus"/>
    <property type="match status" value="1"/>
</dbReference>
<dbReference type="SUPFAM" id="SSF53098">
    <property type="entry name" value="Ribonuclease H-like"/>
    <property type="match status" value="1"/>
</dbReference>
<dbReference type="EMBL" id="CP144745">
    <property type="protein sequence ID" value="WVZ54433.1"/>
    <property type="molecule type" value="Genomic_DNA"/>
</dbReference>
<evidence type="ECO:0000313" key="6">
    <source>
        <dbReference type="EMBL" id="WVZ54433.1"/>
    </source>
</evidence>
<sequence length="339" mass="37556">MARCMLKSKGLPGYFWGEAVSTAIFILNRSPTRALAGQTPYEAWHGERPRVHFMRTFGCVAHVKDMRPGLKKLDDWSTPTIFVGYEPGSKAYRCYNPRSGRVVVSRDVIFNEDASWTWDEPQSSTEDHGVPFTVEYEVMTSPGLHQAPPAPHSAPPAALGASPSALSPHASPADASPTPTIEFVSPPAEPDEDLEADHDDEAPLWFRAVDTMLGPSLPPGLAPRVLDKELMFTTADKLAMFAKAEREECWRQAMGEEMKSIEANGTREIATLPTGHRAIGLKWVFKVKRDEHGNVVRHKARLVAKGYVQRAGVDFDEVFTPVARMESVRDLLALATHQR</sequence>
<dbReference type="GO" id="GO:0003676">
    <property type="term" value="F:nucleic acid binding"/>
    <property type="evidence" value="ECO:0007669"/>
    <property type="project" value="InterPro"/>
</dbReference>
<dbReference type="GO" id="GO:0046872">
    <property type="term" value="F:metal ion binding"/>
    <property type="evidence" value="ECO:0007669"/>
    <property type="project" value="UniProtKB-KW"/>
</dbReference>
<dbReference type="AlphaFoldDB" id="A0AAQ3PV29"/>
<dbReference type="InterPro" id="IPR036397">
    <property type="entry name" value="RNaseH_sf"/>
</dbReference>
<reference evidence="6 7" key="1">
    <citation type="submission" date="2024-02" db="EMBL/GenBank/DDBJ databases">
        <title>High-quality chromosome-scale genome assembly of Pensacola bahiagrass (Paspalum notatum Flugge var. saurae).</title>
        <authorList>
            <person name="Vega J.M."/>
            <person name="Podio M."/>
            <person name="Orjuela J."/>
            <person name="Siena L.A."/>
            <person name="Pessino S.C."/>
            <person name="Combes M.C."/>
            <person name="Mariac C."/>
            <person name="Albertini E."/>
            <person name="Pupilli F."/>
            <person name="Ortiz J.P.A."/>
            <person name="Leblanc O."/>
        </authorList>
    </citation>
    <scope>NUCLEOTIDE SEQUENCE [LARGE SCALE GENOMIC DNA]</scope>
    <source>
        <strain evidence="6">R1</strain>
        <tissue evidence="6">Leaf</tissue>
    </source>
</reference>